<feature type="transmembrane region" description="Helical" evidence="15">
    <location>
        <begin position="399"/>
        <end position="424"/>
    </location>
</feature>
<keyword evidence="12" id="KW-0902">Two-component regulatory system</keyword>
<feature type="transmembrane region" description="Helical" evidence="15">
    <location>
        <begin position="370"/>
        <end position="393"/>
    </location>
</feature>
<evidence type="ECO:0000256" key="14">
    <source>
        <dbReference type="SAM" id="MobiDB-lite"/>
    </source>
</evidence>
<keyword evidence="6" id="KW-0808">Transferase</keyword>
<dbReference type="Pfam" id="PF02518">
    <property type="entry name" value="HATPase_c"/>
    <property type="match status" value="1"/>
</dbReference>
<evidence type="ECO:0000313" key="17">
    <source>
        <dbReference type="EMBL" id="MCC2135825.1"/>
    </source>
</evidence>
<keyword evidence="13 15" id="KW-0472">Membrane</keyword>
<evidence type="ECO:0000256" key="2">
    <source>
        <dbReference type="ARBA" id="ARBA00004651"/>
    </source>
</evidence>
<dbReference type="InterPro" id="IPR036890">
    <property type="entry name" value="HATPase_C_sf"/>
</dbReference>
<dbReference type="SMART" id="SM00388">
    <property type="entry name" value="HisKA"/>
    <property type="match status" value="1"/>
</dbReference>
<dbReference type="SMART" id="SM00387">
    <property type="entry name" value="HATPase_c"/>
    <property type="match status" value="1"/>
</dbReference>
<dbReference type="AlphaFoldDB" id="A0AAE3AFL3"/>
<evidence type="ECO:0000256" key="6">
    <source>
        <dbReference type="ARBA" id="ARBA00022679"/>
    </source>
</evidence>
<feature type="transmembrane region" description="Helical" evidence="15">
    <location>
        <begin position="12"/>
        <end position="35"/>
    </location>
</feature>
<evidence type="ECO:0000256" key="15">
    <source>
        <dbReference type="SAM" id="Phobius"/>
    </source>
</evidence>
<dbReference type="GO" id="GO:0000155">
    <property type="term" value="F:phosphorelay sensor kinase activity"/>
    <property type="evidence" value="ECO:0007669"/>
    <property type="project" value="InterPro"/>
</dbReference>
<evidence type="ECO:0000256" key="13">
    <source>
        <dbReference type="ARBA" id="ARBA00023136"/>
    </source>
</evidence>
<evidence type="ECO:0000256" key="10">
    <source>
        <dbReference type="ARBA" id="ARBA00022840"/>
    </source>
</evidence>
<keyword evidence="8" id="KW-0547">Nucleotide-binding</keyword>
<keyword evidence="4" id="KW-1003">Cell membrane</keyword>
<dbReference type="PROSITE" id="PS50109">
    <property type="entry name" value="HIS_KIN"/>
    <property type="match status" value="1"/>
</dbReference>
<keyword evidence="5" id="KW-0597">Phosphoprotein</keyword>
<evidence type="ECO:0000259" key="16">
    <source>
        <dbReference type="PROSITE" id="PS50109"/>
    </source>
</evidence>
<evidence type="ECO:0000256" key="11">
    <source>
        <dbReference type="ARBA" id="ARBA00022989"/>
    </source>
</evidence>
<dbReference type="Proteomes" id="UP001199424">
    <property type="component" value="Unassembled WGS sequence"/>
</dbReference>
<reference evidence="17" key="1">
    <citation type="submission" date="2021-10" db="EMBL/GenBank/DDBJ databases">
        <title>Anaerobic single-cell dispensing facilitates the cultivation of human gut bacteria.</title>
        <authorList>
            <person name="Afrizal A."/>
        </authorList>
    </citation>
    <scope>NUCLEOTIDE SEQUENCE</scope>
    <source>
        <strain evidence="17">CLA-AA-H250</strain>
    </source>
</reference>
<dbReference type="InterPro" id="IPR050398">
    <property type="entry name" value="HssS/ArlS-like"/>
</dbReference>
<evidence type="ECO:0000256" key="9">
    <source>
        <dbReference type="ARBA" id="ARBA00022777"/>
    </source>
</evidence>
<name>A0AAE3AFL3_9FIRM</name>
<accession>A0AAE3AFL3</accession>
<feature type="domain" description="Histidine kinase" evidence="16">
    <location>
        <begin position="492"/>
        <end position="706"/>
    </location>
</feature>
<dbReference type="InterPro" id="IPR003661">
    <property type="entry name" value="HisK_dim/P_dom"/>
</dbReference>
<feature type="transmembrane region" description="Helical" evidence="15">
    <location>
        <begin position="313"/>
        <end position="332"/>
    </location>
</feature>
<protein>
    <recommendedName>
        <fullName evidence="3">histidine kinase</fullName>
        <ecNumber evidence="3">2.7.13.3</ecNumber>
    </recommendedName>
</protein>
<evidence type="ECO:0000256" key="8">
    <source>
        <dbReference type="ARBA" id="ARBA00022741"/>
    </source>
</evidence>
<feature type="transmembrane region" description="Helical" evidence="15">
    <location>
        <begin position="286"/>
        <end position="307"/>
    </location>
</feature>
<evidence type="ECO:0000256" key="4">
    <source>
        <dbReference type="ARBA" id="ARBA00022475"/>
    </source>
</evidence>
<keyword evidence="18" id="KW-1185">Reference proteome</keyword>
<dbReference type="PANTHER" id="PTHR45528:SF1">
    <property type="entry name" value="SENSOR HISTIDINE KINASE CPXA"/>
    <property type="match status" value="1"/>
</dbReference>
<evidence type="ECO:0000256" key="3">
    <source>
        <dbReference type="ARBA" id="ARBA00012438"/>
    </source>
</evidence>
<feature type="compositionally biased region" description="Basic and acidic residues" evidence="14">
    <location>
        <begin position="706"/>
        <end position="716"/>
    </location>
</feature>
<dbReference type="Gene3D" id="3.30.565.10">
    <property type="entry name" value="Histidine kinase-like ATPase, C-terminal domain"/>
    <property type="match status" value="1"/>
</dbReference>
<evidence type="ECO:0000256" key="12">
    <source>
        <dbReference type="ARBA" id="ARBA00023012"/>
    </source>
</evidence>
<keyword evidence="7 15" id="KW-0812">Transmembrane</keyword>
<dbReference type="SUPFAM" id="SSF47384">
    <property type="entry name" value="Homodimeric domain of signal transducing histidine kinase"/>
    <property type="match status" value="1"/>
</dbReference>
<dbReference type="InterPro" id="IPR036097">
    <property type="entry name" value="HisK_dim/P_sf"/>
</dbReference>
<organism evidence="17 18">
    <name type="scientific">Hominenteromicrobium mulieris</name>
    <dbReference type="NCBI Taxonomy" id="2885357"/>
    <lineage>
        <taxon>Bacteria</taxon>
        <taxon>Bacillati</taxon>
        <taxon>Bacillota</taxon>
        <taxon>Clostridia</taxon>
        <taxon>Eubacteriales</taxon>
        <taxon>Oscillospiraceae</taxon>
        <taxon>Hominenteromicrobium</taxon>
    </lineage>
</organism>
<feature type="compositionally biased region" description="Low complexity" evidence="14">
    <location>
        <begin position="740"/>
        <end position="749"/>
    </location>
</feature>
<dbReference type="RefSeq" id="WP_308448430.1">
    <property type="nucleotide sequence ID" value="NZ_JAJEQC010000001.1"/>
</dbReference>
<dbReference type="EMBL" id="JAJEQC010000001">
    <property type="protein sequence ID" value="MCC2135825.1"/>
    <property type="molecule type" value="Genomic_DNA"/>
</dbReference>
<evidence type="ECO:0000256" key="7">
    <source>
        <dbReference type="ARBA" id="ARBA00022692"/>
    </source>
</evidence>
<dbReference type="GO" id="GO:0005524">
    <property type="term" value="F:ATP binding"/>
    <property type="evidence" value="ECO:0007669"/>
    <property type="project" value="UniProtKB-KW"/>
</dbReference>
<proteinExistence type="predicted"/>
<gene>
    <name evidence="17" type="ORF">LKD31_02180</name>
</gene>
<dbReference type="InterPro" id="IPR005467">
    <property type="entry name" value="His_kinase_dom"/>
</dbReference>
<evidence type="ECO:0000256" key="5">
    <source>
        <dbReference type="ARBA" id="ARBA00022553"/>
    </source>
</evidence>
<dbReference type="Pfam" id="PF00512">
    <property type="entry name" value="HisKA"/>
    <property type="match status" value="1"/>
</dbReference>
<dbReference type="GO" id="GO:0005886">
    <property type="term" value="C:plasma membrane"/>
    <property type="evidence" value="ECO:0007669"/>
    <property type="project" value="UniProtKB-SubCell"/>
</dbReference>
<dbReference type="EC" id="2.7.13.3" evidence="3"/>
<evidence type="ECO:0000313" key="18">
    <source>
        <dbReference type="Proteomes" id="UP001199424"/>
    </source>
</evidence>
<keyword evidence="10" id="KW-0067">ATP-binding</keyword>
<dbReference type="CDD" id="cd00082">
    <property type="entry name" value="HisKA"/>
    <property type="match status" value="1"/>
</dbReference>
<feature type="transmembrane region" description="Helical" evidence="15">
    <location>
        <begin position="245"/>
        <end position="265"/>
    </location>
</feature>
<keyword evidence="9 17" id="KW-0418">Kinase</keyword>
<keyword evidence="11 15" id="KW-1133">Transmembrane helix</keyword>
<feature type="region of interest" description="Disordered" evidence="14">
    <location>
        <begin position="706"/>
        <end position="756"/>
    </location>
</feature>
<dbReference type="Gene3D" id="1.10.287.130">
    <property type="match status" value="1"/>
</dbReference>
<comment type="catalytic activity">
    <reaction evidence="1">
        <text>ATP + protein L-histidine = ADP + protein N-phospho-L-histidine.</text>
        <dbReference type="EC" id="2.7.13.3"/>
    </reaction>
</comment>
<evidence type="ECO:0000256" key="1">
    <source>
        <dbReference type="ARBA" id="ARBA00000085"/>
    </source>
</evidence>
<dbReference type="InterPro" id="IPR003594">
    <property type="entry name" value="HATPase_dom"/>
</dbReference>
<dbReference type="SUPFAM" id="SSF55874">
    <property type="entry name" value="ATPase domain of HSP90 chaperone/DNA topoisomerase II/histidine kinase"/>
    <property type="match status" value="1"/>
</dbReference>
<comment type="caution">
    <text evidence="17">The sequence shown here is derived from an EMBL/GenBank/DDBJ whole genome shotgun (WGS) entry which is preliminary data.</text>
</comment>
<dbReference type="PANTHER" id="PTHR45528">
    <property type="entry name" value="SENSOR HISTIDINE KINASE CPXA"/>
    <property type="match status" value="1"/>
</dbReference>
<sequence>MKLKSTNLARGVFAWFCFLLCAFSIIAGLIFAIYYGRSIFDEGSYFFTEIGQALSGDLRETDTYKENASALFERLYYSTQGDTAANSNVADDEDADENAVASSSYHYYVSRDETGTTVSTVYVESISKDDLYSVTSYSTDPAGKTVTNDSNWDAQTLPEGFNYLFICEEGVVRIYHSDKDGALDCVFSSDTPGAVYTNTLSYTLEALRQSSVQSPKISFAVRTEPTSYYSSNEIVSAAQLQMKTIYFYMGLIMAAVIMFVLVLLFSILFRQDRKLFERYIAHGLKWIWIEIKVIAVFVWAFVVLNIISYGFDLAGTAVTLFSVFFVFYLLGIDISHNRRIYRHNIIHSVLKLVLGNREGKKFEQIVYRKYMATAGILVGLCIVGVLGYVFFYSHWLMNTIWFVAFYVGLFSAGVGTLVWFAWALRDDLRDYGKLMEQVEQMYKGDLDAMNHLPATSPLYDSAMQLNMIRDGIRIAVEEGIKSERTKVELITNVSHDIKTPLTSIISYIELMKTEPNLPPHMQDYLKIVSQKADRLRHMLQDIFDVSKAATGNITLMPEYIGLDKLLRQTLGDMDGVMNDSELTWRVQIPQEDFPVYADGQRMYRVFQNLIKNAAQYALEGSRVYVELQKQGQNAVVTIQNISKYELTMDGDSLTARFVRGDDSRSTSGSGLGLSIAKSFTEACGGTFHVTVKGDLFTVMITLPLKEPPKEPEKEPLTETADAENIASEPETNPDAFPEASEQTENTESPESSEPEN</sequence>
<comment type="subcellular location">
    <subcellularLocation>
        <location evidence="2">Cell membrane</location>
        <topology evidence="2">Multi-pass membrane protein</topology>
    </subcellularLocation>
</comment>